<dbReference type="Pfam" id="PF25019">
    <property type="entry name" value="LRR_R13L1-DRL21"/>
    <property type="match status" value="1"/>
</dbReference>
<dbReference type="EnsemblPlants" id="TuG1812G0200005852.01.T02">
    <property type="protein sequence ID" value="TuG1812G0200005852.01.T02"/>
    <property type="gene ID" value="TuG1812G0200005852.01"/>
</dbReference>
<reference evidence="7" key="3">
    <citation type="submission" date="2022-06" db="UniProtKB">
        <authorList>
            <consortium name="EnsemblPlants"/>
        </authorList>
    </citation>
    <scope>IDENTIFICATION</scope>
</reference>
<evidence type="ECO:0000256" key="1">
    <source>
        <dbReference type="ARBA" id="ARBA00022614"/>
    </source>
</evidence>
<name>A0A8R7PLI1_TRIUA</name>
<evidence type="ECO:0000256" key="2">
    <source>
        <dbReference type="ARBA" id="ARBA00022737"/>
    </source>
</evidence>
<evidence type="ECO:0000313" key="7">
    <source>
        <dbReference type="EnsemblPlants" id="TuG1812G0200005852.01.T02"/>
    </source>
</evidence>
<dbReference type="InterPro" id="IPR002182">
    <property type="entry name" value="NB-ARC"/>
</dbReference>
<dbReference type="Gene3D" id="3.80.10.10">
    <property type="entry name" value="Ribonuclease Inhibitor"/>
    <property type="match status" value="1"/>
</dbReference>
<evidence type="ECO:0000259" key="4">
    <source>
        <dbReference type="Pfam" id="PF00931"/>
    </source>
</evidence>
<gene>
    <name evidence="7" type="primary">LOC125540226</name>
</gene>
<proteinExistence type="predicted"/>
<dbReference type="FunFam" id="1.10.10.10:FF:000322">
    <property type="entry name" value="Probable disease resistance protein At1g63360"/>
    <property type="match status" value="1"/>
</dbReference>
<sequence>MGHESCRLKELETKILLLEQVMEMVDESRHRGRLQQLFEDLKSAFYEAEEILDDVEYHRLKKQIKDNKMKPDSDVSLRKRDWVKKKLQSAVPSFPLKDQKSGMAKTKLKQSLDKIEKVINDTCGILEKMNLPSIINANRSHAVAASSRGAVTTATPPLVVIGRGEDCDKIAAMLHETEQDGLPGTNSTLRYSVIGIHGIGGSGKSTLAQLVCDREKKDKQEKKDGHFDLVMWVHVTQSFSVDTIFKMMFNAATGTPCPHFDNPDILEVNLKNELQGKRFLLVLDDVWYSNGDDVQYEKLQKILTPLNAGEAGSKILLTSRTEDALIALGAEEQRRILIPALDEDVFLKLFMHYALPSVPIDDGVRRTLEDIGKEIAKKLKGSPLAARTVGGQLRTRTNVDFWLGVRDGDILNETMGALWWSYRHLDEQVRRCFVYCSIFPRSRCLKRDELVKLWAAAGFARSANQGEDTENICQEYFDQLVSASFLQIGVRDQNDYYIVHDLLRDLAEKVAGRDHLRIENHAKLIKHDFCYKKLEWIIEGSAVDVDVQHVFVQTYDAALITEKICKLKSLRTLIIDSVWAAPVEKKVLEHMFVRLKKLRVLSIAISADYGQKMLSVPASVGQLRHLRYLAFRTKESQLLSMRLVLPGTLSKLYHMQVLHFGGNLLLTSSEDWCDLINLRHVIYSKDLKIGSIDRLTSLQTLGRFMVRKEQGYQLKQLGNLNKLGGELCICGIENIESKAEALEANLADKGGLRKLVLQWDGVASAEVETEVLEGLCPPKYLDELTIEGYIGLRYPSWMDGEDNGGPKYLKNLKFSGCSQELGPELRGFVSHLRVLSIQFCSWVSLPDCMEHLRSLHELSIRCCSNIRSLPTMPQSLQDFRVHACNDVLMGSCKIIGDPNWEKVQHIPRARIGGYVLTMGVVREPEEAQAEVVSD</sequence>
<keyword evidence="2" id="KW-0677">Repeat</keyword>
<evidence type="ECO:0000313" key="8">
    <source>
        <dbReference type="Proteomes" id="UP000015106"/>
    </source>
</evidence>
<dbReference type="Gene3D" id="1.10.10.10">
    <property type="entry name" value="Winged helix-like DNA-binding domain superfamily/Winged helix DNA-binding domain"/>
    <property type="match status" value="1"/>
</dbReference>
<reference evidence="8" key="1">
    <citation type="journal article" date="2013" name="Nature">
        <title>Draft genome of the wheat A-genome progenitor Triticum urartu.</title>
        <authorList>
            <person name="Ling H.Q."/>
            <person name="Zhao S."/>
            <person name="Liu D."/>
            <person name="Wang J."/>
            <person name="Sun H."/>
            <person name="Zhang C."/>
            <person name="Fan H."/>
            <person name="Li D."/>
            <person name="Dong L."/>
            <person name="Tao Y."/>
            <person name="Gao C."/>
            <person name="Wu H."/>
            <person name="Li Y."/>
            <person name="Cui Y."/>
            <person name="Guo X."/>
            <person name="Zheng S."/>
            <person name="Wang B."/>
            <person name="Yu K."/>
            <person name="Liang Q."/>
            <person name="Yang W."/>
            <person name="Lou X."/>
            <person name="Chen J."/>
            <person name="Feng M."/>
            <person name="Jian J."/>
            <person name="Zhang X."/>
            <person name="Luo G."/>
            <person name="Jiang Y."/>
            <person name="Liu J."/>
            <person name="Wang Z."/>
            <person name="Sha Y."/>
            <person name="Zhang B."/>
            <person name="Wu H."/>
            <person name="Tang D."/>
            <person name="Shen Q."/>
            <person name="Xue P."/>
            <person name="Zou S."/>
            <person name="Wang X."/>
            <person name="Liu X."/>
            <person name="Wang F."/>
            <person name="Yang Y."/>
            <person name="An X."/>
            <person name="Dong Z."/>
            <person name="Zhang K."/>
            <person name="Zhang X."/>
            <person name="Luo M.C."/>
            <person name="Dvorak J."/>
            <person name="Tong Y."/>
            <person name="Wang J."/>
            <person name="Yang H."/>
            <person name="Li Z."/>
            <person name="Wang D."/>
            <person name="Zhang A."/>
            <person name="Wang J."/>
        </authorList>
    </citation>
    <scope>NUCLEOTIDE SEQUENCE</scope>
    <source>
        <strain evidence="8">cv. G1812</strain>
    </source>
</reference>
<dbReference type="GO" id="GO:0042742">
    <property type="term" value="P:defense response to bacterium"/>
    <property type="evidence" value="ECO:0007669"/>
    <property type="project" value="UniProtKB-ARBA"/>
</dbReference>
<keyword evidence="1" id="KW-0433">Leucine-rich repeat</keyword>
<dbReference type="InterPro" id="IPR058922">
    <property type="entry name" value="WHD_DRP"/>
</dbReference>
<feature type="domain" description="Disease resistance protein winged helix" evidence="5">
    <location>
        <begin position="438"/>
        <end position="507"/>
    </location>
</feature>
<dbReference type="PANTHER" id="PTHR36766">
    <property type="entry name" value="PLANT BROAD-SPECTRUM MILDEW RESISTANCE PROTEIN RPW8"/>
    <property type="match status" value="1"/>
</dbReference>
<dbReference type="Proteomes" id="UP000015106">
    <property type="component" value="Chromosome 2"/>
</dbReference>
<dbReference type="GO" id="GO:0043531">
    <property type="term" value="F:ADP binding"/>
    <property type="evidence" value="ECO:0007669"/>
    <property type="project" value="InterPro"/>
</dbReference>
<organism evidence="7 8">
    <name type="scientific">Triticum urartu</name>
    <name type="common">Red wild einkorn</name>
    <name type="synonym">Crithodium urartu</name>
    <dbReference type="NCBI Taxonomy" id="4572"/>
    <lineage>
        <taxon>Eukaryota</taxon>
        <taxon>Viridiplantae</taxon>
        <taxon>Streptophyta</taxon>
        <taxon>Embryophyta</taxon>
        <taxon>Tracheophyta</taxon>
        <taxon>Spermatophyta</taxon>
        <taxon>Magnoliopsida</taxon>
        <taxon>Liliopsida</taxon>
        <taxon>Poales</taxon>
        <taxon>Poaceae</taxon>
        <taxon>BOP clade</taxon>
        <taxon>Pooideae</taxon>
        <taxon>Triticodae</taxon>
        <taxon>Triticeae</taxon>
        <taxon>Triticinae</taxon>
        <taxon>Triticum</taxon>
    </lineage>
</organism>
<dbReference type="PRINTS" id="PR00364">
    <property type="entry name" value="DISEASERSIST"/>
</dbReference>
<feature type="domain" description="NB-ARC" evidence="4">
    <location>
        <begin position="192"/>
        <end position="355"/>
    </location>
</feature>
<dbReference type="GO" id="GO:0002758">
    <property type="term" value="P:innate immune response-activating signaling pathway"/>
    <property type="evidence" value="ECO:0007669"/>
    <property type="project" value="UniProtKB-ARBA"/>
</dbReference>
<protein>
    <recommendedName>
        <fullName evidence="9">Disease resistance RPP13-like protein 1</fullName>
    </recommendedName>
</protein>
<dbReference type="Pfam" id="PF00931">
    <property type="entry name" value="NB-ARC"/>
    <property type="match status" value="1"/>
</dbReference>
<evidence type="ECO:0008006" key="9">
    <source>
        <dbReference type="Google" id="ProtNLM"/>
    </source>
</evidence>
<accession>A0A8R7PLI1</accession>
<dbReference type="InterPro" id="IPR056789">
    <property type="entry name" value="LRR_R13L1-DRL21"/>
</dbReference>
<evidence type="ECO:0000256" key="3">
    <source>
        <dbReference type="ARBA" id="ARBA00022821"/>
    </source>
</evidence>
<dbReference type="AlphaFoldDB" id="A0A8R7PLI1"/>
<dbReference type="SUPFAM" id="SSF52540">
    <property type="entry name" value="P-loop containing nucleoside triphosphate hydrolases"/>
    <property type="match status" value="1"/>
</dbReference>
<dbReference type="GO" id="GO:0009626">
    <property type="term" value="P:plant-type hypersensitive response"/>
    <property type="evidence" value="ECO:0007669"/>
    <property type="project" value="UniProtKB-ARBA"/>
</dbReference>
<evidence type="ECO:0000259" key="6">
    <source>
        <dbReference type="Pfam" id="PF25019"/>
    </source>
</evidence>
<dbReference type="InterPro" id="IPR027417">
    <property type="entry name" value="P-loop_NTPase"/>
</dbReference>
<keyword evidence="8" id="KW-1185">Reference proteome</keyword>
<dbReference type="SUPFAM" id="SSF52058">
    <property type="entry name" value="L domain-like"/>
    <property type="match status" value="1"/>
</dbReference>
<dbReference type="Gene3D" id="3.40.50.300">
    <property type="entry name" value="P-loop containing nucleotide triphosphate hydrolases"/>
    <property type="match status" value="1"/>
</dbReference>
<dbReference type="InterPro" id="IPR032675">
    <property type="entry name" value="LRR_dom_sf"/>
</dbReference>
<evidence type="ECO:0000259" key="5">
    <source>
        <dbReference type="Pfam" id="PF23559"/>
    </source>
</evidence>
<reference evidence="7" key="2">
    <citation type="submission" date="2018-03" db="EMBL/GenBank/DDBJ databases">
        <title>The Triticum urartu genome reveals the dynamic nature of wheat genome evolution.</title>
        <authorList>
            <person name="Ling H."/>
            <person name="Ma B."/>
            <person name="Shi X."/>
            <person name="Liu H."/>
            <person name="Dong L."/>
            <person name="Sun H."/>
            <person name="Cao Y."/>
            <person name="Gao Q."/>
            <person name="Zheng S."/>
            <person name="Li Y."/>
            <person name="Yu Y."/>
            <person name="Du H."/>
            <person name="Qi M."/>
            <person name="Li Y."/>
            <person name="Yu H."/>
            <person name="Cui Y."/>
            <person name="Wang N."/>
            <person name="Chen C."/>
            <person name="Wu H."/>
            <person name="Zhao Y."/>
            <person name="Zhang J."/>
            <person name="Li Y."/>
            <person name="Zhou W."/>
            <person name="Zhang B."/>
            <person name="Hu W."/>
            <person name="Eijk M."/>
            <person name="Tang J."/>
            <person name="Witsenboer H."/>
            <person name="Zhao S."/>
            <person name="Li Z."/>
            <person name="Zhang A."/>
            <person name="Wang D."/>
            <person name="Liang C."/>
        </authorList>
    </citation>
    <scope>NUCLEOTIDE SEQUENCE [LARGE SCALE GENOMIC DNA]</scope>
    <source>
        <strain evidence="7">cv. G1812</strain>
    </source>
</reference>
<dbReference type="Gramene" id="TuG1812G0200005852.01.T02">
    <property type="protein sequence ID" value="TuG1812G0200005852.01.T02"/>
    <property type="gene ID" value="TuG1812G0200005852.01"/>
</dbReference>
<keyword evidence="3" id="KW-0611">Plant defense</keyword>
<dbReference type="InterPro" id="IPR036388">
    <property type="entry name" value="WH-like_DNA-bd_sf"/>
</dbReference>
<dbReference type="PANTHER" id="PTHR36766:SF64">
    <property type="entry name" value="OS12G0206100 PROTEIN"/>
    <property type="match status" value="1"/>
</dbReference>
<feature type="domain" description="R13L1/DRL21-like LRR repeat region" evidence="6">
    <location>
        <begin position="714"/>
        <end position="839"/>
    </location>
</feature>
<dbReference type="Pfam" id="PF23559">
    <property type="entry name" value="WHD_DRP"/>
    <property type="match status" value="1"/>
</dbReference>